<comment type="function">
    <text evidence="1">Part of the ABC transporter complex MalEFGK involved in maltose/maltodextrin import. Probably responsible for the translocation of the substrate across the membrane.</text>
</comment>
<dbReference type="Proteomes" id="UP000029995">
    <property type="component" value="Unassembled WGS sequence"/>
</dbReference>
<keyword evidence="4 11" id="KW-0813">Transport</keyword>
<dbReference type="InterPro" id="IPR000515">
    <property type="entry name" value="MetI-like"/>
</dbReference>
<evidence type="ECO:0000256" key="8">
    <source>
        <dbReference type="ARBA" id="ARBA00022989"/>
    </source>
</evidence>
<dbReference type="GO" id="GO:0055085">
    <property type="term" value="P:transmembrane transport"/>
    <property type="evidence" value="ECO:0007669"/>
    <property type="project" value="InterPro"/>
</dbReference>
<protein>
    <recommendedName>
        <fullName evidence="10">Maltose/maltodextrin transport system permease protein MalG</fullName>
    </recommendedName>
</protein>
<dbReference type="AlphaFoldDB" id="A0A0A0D826"/>
<gene>
    <name evidence="13" type="ORF">P409_12805</name>
</gene>
<evidence type="ECO:0000256" key="10">
    <source>
        <dbReference type="ARBA" id="ARBA00041109"/>
    </source>
</evidence>
<dbReference type="PROSITE" id="PS50928">
    <property type="entry name" value="ABC_TM1"/>
    <property type="match status" value="1"/>
</dbReference>
<comment type="similarity">
    <text evidence="3">Belongs to the binding-protein-dependent transport system permease family. MalFG subfamily.</text>
</comment>
<feature type="transmembrane region" description="Helical" evidence="11">
    <location>
        <begin position="9"/>
        <end position="31"/>
    </location>
</feature>
<evidence type="ECO:0000256" key="7">
    <source>
        <dbReference type="ARBA" id="ARBA00022692"/>
    </source>
</evidence>
<dbReference type="InterPro" id="IPR050901">
    <property type="entry name" value="BP-dep_ABC_trans_perm"/>
</dbReference>
<keyword evidence="9 11" id="KW-0472">Membrane</keyword>
<dbReference type="Pfam" id="PF00528">
    <property type="entry name" value="BPD_transp_1"/>
    <property type="match status" value="1"/>
</dbReference>
<evidence type="ECO:0000256" key="9">
    <source>
        <dbReference type="ARBA" id="ARBA00023136"/>
    </source>
</evidence>
<feature type="transmembrane region" description="Helical" evidence="11">
    <location>
        <begin position="81"/>
        <end position="101"/>
    </location>
</feature>
<dbReference type="EMBL" id="JANX01000131">
    <property type="protein sequence ID" value="KGM33983.1"/>
    <property type="molecule type" value="Genomic_DNA"/>
</dbReference>
<keyword evidence="5" id="KW-1003">Cell membrane</keyword>
<sequence length="281" mass="30633">MRMSLPARIAAYGAMYLVGFVVLVPVVWLLVMSVSSTRDLTTLPLAWIPSELDFSRYVRLLSLSDNGDGQVFLAALRNTCMVALGTTVISFLLAVPAAWVFSRYPRRLGWLLYLVVATYMLPPLMFVVPLYRILSSLDLLNSPWALMIADCTIVLPFTTWLLKSGIDNIPVDLEEAARIDGAPLWQILLRVTLPLARPVIATTLLFSALIVWDEFLYSMLFTSDSRAQTLTVVIANLASGRVSDYGLLATAGVIAAAPPVLVGLLLQRSIVSGLTSGSVKG</sequence>
<evidence type="ECO:0000256" key="3">
    <source>
        <dbReference type="ARBA" id="ARBA00009047"/>
    </source>
</evidence>
<feature type="transmembrane region" description="Helical" evidence="11">
    <location>
        <begin position="195"/>
        <end position="212"/>
    </location>
</feature>
<accession>A0A0A0D826</accession>
<comment type="subcellular location">
    <subcellularLocation>
        <location evidence="2 11">Cell membrane</location>
        <topology evidence="2 11">Multi-pass membrane protein</topology>
    </subcellularLocation>
</comment>
<feature type="domain" description="ABC transmembrane type-1" evidence="12">
    <location>
        <begin position="76"/>
        <end position="266"/>
    </location>
</feature>
<keyword evidence="8 11" id="KW-1133">Transmembrane helix</keyword>
<keyword evidence="7 11" id="KW-0812">Transmembrane</keyword>
<evidence type="ECO:0000256" key="4">
    <source>
        <dbReference type="ARBA" id="ARBA00022448"/>
    </source>
</evidence>
<comment type="caution">
    <text evidence="13">The sequence shown here is derived from an EMBL/GenBank/DDBJ whole genome shotgun (WGS) entry which is preliminary data.</text>
</comment>
<evidence type="ECO:0000256" key="1">
    <source>
        <dbReference type="ARBA" id="ARBA00002264"/>
    </source>
</evidence>
<feature type="transmembrane region" description="Helical" evidence="11">
    <location>
        <begin position="143"/>
        <end position="162"/>
    </location>
</feature>
<evidence type="ECO:0000313" key="14">
    <source>
        <dbReference type="Proteomes" id="UP000029995"/>
    </source>
</evidence>
<dbReference type="PANTHER" id="PTHR32243">
    <property type="entry name" value="MALTOSE TRANSPORT SYSTEM PERMEASE-RELATED"/>
    <property type="match status" value="1"/>
</dbReference>
<dbReference type="InterPro" id="IPR035906">
    <property type="entry name" value="MetI-like_sf"/>
</dbReference>
<dbReference type="CDD" id="cd06261">
    <property type="entry name" value="TM_PBP2"/>
    <property type="match status" value="1"/>
</dbReference>
<feature type="transmembrane region" description="Helical" evidence="11">
    <location>
        <begin position="108"/>
        <end position="131"/>
    </location>
</feature>
<dbReference type="SUPFAM" id="SSF161098">
    <property type="entry name" value="MetI-like"/>
    <property type="match status" value="1"/>
</dbReference>
<proteinExistence type="inferred from homology"/>
<keyword evidence="6" id="KW-0762">Sugar transport</keyword>
<feature type="transmembrane region" description="Helical" evidence="11">
    <location>
        <begin position="245"/>
        <end position="266"/>
    </location>
</feature>
<dbReference type="PANTHER" id="PTHR32243:SF50">
    <property type="entry name" value="MALTOSE_MALTODEXTRIN TRANSPORT SYSTEM PERMEASE PROTEIN MALG"/>
    <property type="match status" value="1"/>
</dbReference>
<name>A0A0A0D826_9PROT</name>
<evidence type="ECO:0000256" key="5">
    <source>
        <dbReference type="ARBA" id="ARBA00022475"/>
    </source>
</evidence>
<evidence type="ECO:0000256" key="6">
    <source>
        <dbReference type="ARBA" id="ARBA00022597"/>
    </source>
</evidence>
<evidence type="ECO:0000256" key="2">
    <source>
        <dbReference type="ARBA" id="ARBA00004651"/>
    </source>
</evidence>
<organism evidence="13 14">
    <name type="scientific">Inquilinus limosus MP06</name>
    <dbReference type="NCBI Taxonomy" id="1398085"/>
    <lineage>
        <taxon>Bacteria</taxon>
        <taxon>Pseudomonadati</taxon>
        <taxon>Pseudomonadota</taxon>
        <taxon>Alphaproteobacteria</taxon>
        <taxon>Rhodospirillales</taxon>
        <taxon>Rhodospirillaceae</taxon>
        <taxon>Inquilinus</taxon>
    </lineage>
</organism>
<dbReference type="GO" id="GO:0005886">
    <property type="term" value="C:plasma membrane"/>
    <property type="evidence" value="ECO:0007669"/>
    <property type="project" value="UniProtKB-SubCell"/>
</dbReference>
<evidence type="ECO:0000313" key="13">
    <source>
        <dbReference type="EMBL" id="KGM33983.1"/>
    </source>
</evidence>
<evidence type="ECO:0000259" key="12">
    <source>
        <dbReference type="PROSITE" id="PS50928"/>
    </source>
</evidence>
<evidence type="ECO:0000256" key="11">
    <source>
        <dbReference type="RuleBase" id="RU363032"/>
    </source>
</evidence>
<reference evidence="13 14" key="1">
    <citation type="submission" date="2014-01" db="EMBL/GenBank/DDBJ databases">
        <title>Genome sequence determination for a cystic fibrosis isolate, Inquilinus limosus.</title>
        <authorList>
            <person name="Pino M."/>
            <person name="Di Conza J."/>
            <person name="Gutkind G."/>
        </authorList>
    </citation>
    <scope>NUCLEOTIDE SEQUENCE [LARGE SCALE GENOMIC DNA]</scope>
    <source>
        <strain evidence="13 14">MP06</strain>
    </source>
</reference>
<dbReference type="Gene3D" id="1.10.3720.10">
    <property type="entry name" value="MetI-like"/>
    <property type="match status" value="1"/>
</dbReference>